<evidence type="ECO:0000256" key="7">
    <source>
        <dbReference type="ARBA" id="ARBA00022989"/>
    </source>
</evidence>
<dbReference type="PANTHER" id="PTHR19297">
    <property type="entry name" value="GLYCOSYLTRANSFERASE 14 FAMILY MEMBER"/>
    <property type="match status" value="1"/>
</dbReference>
<evidence type="ECO:0000256" key="9">
    <source>
        <dbReference type="ARBA" id="ARBA00023180"/>
    </source>
</evidence>
<keyword evidence="3" id="KW-0328">Glycosyltransferase</keyword>
<evidence type="ECO:0000256" key="6">
    <source>
        <dbReference type="ARBA" id="ARBA00022968"/>
    </source>
</evidence>
<sequence length="438" mass="49986">MVHKKLVFTGCALLLAALFLGTMIYSPDSGIKLMRPLQKGAAWVKAGMVATNENMKTLDGVSITPKVRAVDCKLIWTGDKNETQKAIEVQKSINQTLKTLSQFRNSTWDCGRYIQHGGFNLASVSEEELSFPVAFSLLVYRDADQVERFLRAIYRPHNVYCIHVDFKADNSYRRRIELMASCLSNVFVSSVVVDVRWGRFTNLEPEVICMRQLWKHEVKWKYFINLTGQEFALKTNKELVRILKAFQGANGISGNPTANVDRWKKYLPAPYNVTIYKGAVHIVASRGYVDYVLHSKVGQALFEWVKPTGHPDESYFNTLNFNTKLGVPGSTTVNFTKGSYGNFNRHKIWGDRSKCAGKFVRAICHFGVGDLPRLTSSPHLFANKFSYDHQPLAYDCLEEWYFHKVRLEEAGTPWPLNDSLYSHSDMVKHRYTGPVKIW</sequence>
<keyword evidence="7" id="KW-1133">Transmembrane helix</keyword>
<evidence type="ECO:0000256" key="2">
    <source>
        <dbReference type="ARBA" id="ARBA00004922"/>
    </source>
</evidence>
<dbReference type="GO" id="GO:0016020">
    <property type="term" value="C:membrane"/>
    <property type="evidence" value="ECO:0007669"/>
    <property type="project" value="UniProtKB-SubCell"/>
</dbReference>
<comment type="subcellular location">
    <subcellularLocation>
        <location evidence="1">Membrane</location>
        <topology evidence="1">Single-pass type II membrane protein</topology>
    </subcellularLocation>
</comment>
<accession>A0AAN9AK15</accession>
<evidence type="ECO:0000313" key="12">
    <source>
        <dbReference type="Proteomes" id="UP001374579"/>
    </source>
</evidence>
<comment type="similarity">
    <text evidence="10">Belongs to the glycosyltransferase 14 family.</text>
</comment>
<organism evidence="11 12">
    <name type="scientific">Littorina saxatilis</name>
    <dbReference type="NCBI Taxonomy" id="31220"/>
    <lineage>
        <taxon>Eukaryota</taxon>
        <taxon>Metazoa</taxon>
        <taxon>Spiralia</taxon>
        <taxon>Lophotrochozoa</taxon>
        <taxon>Mollusca</taxon>
        <taxon>Gastropoda</taxon>
        <taxon>Caenogastropoda</taxon>
        <taxon>Littorinimorpha</taxon>
        <taxon>Littorinoidea</taxon>
        <taxon>Littorinidae</taxon>
        <taxon>Littorina</taxon>
    </lineage>
</organism>
<evidence type="ECO:0000256" key="5">
    <source>
        <dbReference type="ARBA" id="ARBA00022692"/>
    </source>
</evidence>
<evidence type="ECO:0000256" key="8">
    <source>
        <dbReference type="ARBA" id="ARBA00023136"/>
    </source>
</evidence>
<evidence type="ECO:0000313" key="11">
    <source>
        <dbReference type="EMBL" id="KAK7088342.1"/>
    </source>
</evidence>
<evidence type="ECO:0008006" key="13">
    <source>
        <dbReference type="Google" id="ProtNLM"/>
    </source>
</evidence>
<comment type="pathway">
    <text evidence="2">Protein modification; protein glycosylation.</text>
</comment>
<dbReference type="AlphaFoldDB" id="A0AAN9AK15"/>
<proteinExistence type="inferred from homology"/>
<name>A0AAN9AK15_9CAEN</name>
<evidence type="ECO:0000256" key="4">
    <source>
        <dbReference type="ARBA" id="ARBA00022679"/>
    </source>
</evidence>
<dbReference type="InterPro" id="IPR003406">
    <property type="entry name" value="Glyco_trans_14"/>
</dbReference>
<dbReference type="GO" id="GO:0008375">
    <property type="term" value="F:acetylglucosaminyltransferase activity"/>
    <property type="evidence" value="ECO:0007669"/>
    <property type="project" value="TreeGrafter"/>
</dbReference>
<keyword evidence="8" id="KW-0472">Membrane</keyword>
<keyword evidence="6" id="KW-0735">Signal-anchor</keyword>
<protein>
    <recommendedName>
        <fullName evidence="13">Beta-1,3-galactosyl-O-glycosyl-glycoprotein beta-1,6-N-acetylglucosaminyltransferase</fullName>
    </recommendedName>
</protein>
<evidence type="ECO:0000256" key="3">
    <source>
        <dbReference type="ARBA" id="ARBA00022676"/>
    </source>
</evidence>
<keyword evidence="4" id="KW-0808">Transferase</keyword>
<keyword evidence="12" id="KW-1185">Reference proteome</keyword>
<dbReference type="Pfam" id="PF02485">
    <property type="entry name" value="Branch"/>
    <property type="match status" value="1"/>
</dbReference>
<comment type="caution">
    <text evidence="11">The sequence shown here is derived from an EMBL/GenBank/DDBJ whole genome shotgun (WGS) entry which is preliminary data.</text>
</comment>
<dbReference type="Proteomes" id="UP001374579">
    <property type="component" value="Unassembled WGS sequence"/>
</dbReference>
<evidence type="ECO:0000256" key="1">
    <source>
        <dbReference type="ARBA" id="ARBA00004606"/>
    </source>
</evidence>
<keyword evidence="5" id="KW-0812">Transmembrane</keyword>
<keyword evidence="9" id="KW-0325">Glycoprotein</keyword>
<reference evidence="11 12" key="1">
    <citation type="submission" date="2024-02" db="EMBL/GenBank/DDBJ databases">
        <title>Chromosome-scale genome assembly of the rough periwinkle Littorina saxatilis.</title>
        <authorList>
            <person name="De Jode A."/>
            <person name="Faria R."/>
            <person name="Formenti G."/>
            <person name="Sims Y."/>
            <person name="Smith T.P."/>
            <person name="Tracey A."/>
            <person name="Wood J.M.D."/>
            <person name="Zagrodzka Z.B."/>
            <person name="Johannesson K."/>
            <person name="Butlin R.K."/>
            <person name="Leder E.H."/>
        </authorList>
    </citation>
    <scope>NUCLEOTIDE SEQUENCE [LARGE SCALE GENOMIC DNA]</scope>
    <source>
        <strain evidence="11">Snail1</strain>
        <tissue evidence="11">Muscle</tissue>
    </source>
</reference>
<dbReference type="PANTHER" id="PTHR19297:SF185">
    <property type="entry name" value="BETA-1,3-GALACTOSYL-O-GLYCOSYL-GLYCOPROTEIN BETA-1,6-N-ACETYLGLUCOSAMINYLTRANSFERASE 3"/>
    <property type="match status" value="1"/>
</dbReference>
<evidence type="ECO:0000256" key="10">
    <source>
        <dbReference type="ARBA" id="ARBA00038150"/>
    </source>
</evidence>
<gene>
    <name evidence="11" type="ORF">V1264_022270</name>
</gene>
<dbReference type="EMBL" id="JBAMIC010004070">
    <property type="protein sequence ID" value="KAK7088342.1"/>
    <property type="molecule type" value="Genomic_DNA"/>
</dbReference>